<evidence type="ECO:0000256" key="2">
    <source>
        <dbReference type="ARBA" id="ARBA00007637"/>
    </source>
</evidence>
<comment type="pathway">
    <text evidence="1">Bacterial outer membrane biogenesis; LPS O-antigen biosynthesis.</text>
</comment>
<comment type="caution">
    <text evidence="4">The sequence shown here is derived from an EMBL/GenBank/DDBJ whole genome shotgun (WGS) entry which is preliminary data.</text>
</comment>
<proteinExistence type="inferred from homology"/>
<accession>A0ABW6ZEL3</accession>
<name>A0ABW6ZEL3_9HYPH</name>
<dbReference type="PANTHER" id="PTHR43000">
    <property type="entry name" value="DTDP-D-GLUCOSE 4,6-DEHYDRATASE-RELATED"/>
    <property type="match status" value="1"/>
</dbReference>
<feature type="domain" description="NAD-dependent epimerase/dehydratase" evidence="3">
    <location>
        <begin position="8"/>
        <end position="228"/>
    </location>
</feature>
<dbReference type="RefSeq" id="WP_394005982.1">
    <property type="nucleotide sequence ID" value="NZ_JBAFUR010000001.1"/>
</dbReference>
<evidence type="ECO:0000313" key="4">
    <source>
        <dbReference type="EMBL" id="MFG1251608.1"/>
    </source>
</evidence>
<protein>
    <submittedName>
        <fullName evidence="4">NAD(P)-dependent oxidoreductase</fullName>
    </submittedName>
</protein>
<gene>
    <name evidence="4" type="ORF">V5F30_05305</name>
</gene>
<dbReference type="Proteomes" id="UP001604043">
    <property type="component" value="Unassembled WGS sequence"/>
</dbReference>
<keyword evidence="5" id="KW-1185">Reference proteome</keyword>
<comment type="similarity">
    <text evidence="2">Belongs to the NAD(P)-dependent epimerase/dehydratase family.</text>
</comment>
<dbReference type="InterPro" id="IPR001509">
    <property type="entry name" value="Epimerase_deHydtase"/>
</dbReference>
<dbReference type="InterPro" id="IPR036291">
    <property type="entry name" value="NAD(P)-bd_dom_sf"/>
</dbReference>
<sequence length="336" mass="37001">MSNDRRLLITGGSGFIGSELARLAGEAGFEIVNLDIKPPVEAAQKPMWRQLDVRDADAVRRAVLEAQPSHIAHLASDIDVNIKHLHEFKTTIDGTRNVLAAAEALPGLKRFLHTSTQYVVRPGVVPKSETDYVPYTVYGEAKTETERLVRASKVGDWIIARPTVIWGPGHPSFAQQIWRRMAEGRYRHPATAKPLMRGYGYVTNTAWQMLKLLEAPRPSLSHTVYYLGDGMIEYGAWADAFCVPLTGRPAKRLRTEGLWALGAIGSAMRAAGLPAPYDMGRYFRMTTPGPTDFGPINGVANPLQVSFDEGVARTLVWLRQVDPVLFAGDKAARQAA</sequence>
<organism evidence="4 5">
    <name type="scientific">Xanthobacter aminoxidans</name>
    <dbReference type="NCBI Taxonomy" id="186280"/>
    <lineage>
        <taxon>Bacteria</taxon>
        <taxon>Pseudomonadati</taxon>
        <taxon>Pseudomonadota</taxon>
        <taxon>Alphaproteobacteria</taxon>
        <taxon>Hyphomicrobiales</taxon>
        <taxon>Xanthobacteraceae</taxon>
        <taxon>Xanthobacter</taxon>
    </lineage>
</organism>
<dbReference type="SUPFAM" id="SSF51735">
    <property type="entry name" value="NAD(P)-binding Rossmann-fold domains"/>
    <property type="match status" value="1"/>
</dbReference>
<dbReference type="Gene3D" id="3.40.50.720">
    <property type="entry name" value="NAD(P)-binding Rossmann-like Domain"/>
    <property type="match status" value="1"/>
</dbReference>
<dbReference type="EMBL" id="JBAFUR010000001">
    <property type="protein sequence ID" value="MFG1251608.1"/>
    <property type="molecule type" value="Genomic_DNA"/>
</dbReference>
<dbReference type="Pfam" id="PF01370">
    <property type="entry name" value="Epimerase"/>
    <property type="match status" value="1"/>
</dbReference>
<evidence type="ECO:0000259" key="3">
    <source>
        <dbReference type="Pfam" id="PF01370"/>
    </source>
</evidence>
<reference evidence="4 5" key="1">
    <citation type="submission" date="2024-02" db="EMBL/GenBank/DDBJ databases">
        <title>Expansion and revision of Xanthobacter and proposal of Roseixanthobacter gen. nov.</title>
        <authorList>
            <person name="Soltysiak M.P.M."/>
            <person name="Jalihal A."/>
            <person name="Ory A."/>
            <person name="Chrisophersen C."/>
            <person name="Lee A.D."/>
            <person name="Boulton J."/>
            <person name="Springer M."/>
        </authorList>
    </citation>
    <scope>NUCLEOTIDE SEQUENCE [LARGE SCALE GENOMIC DNA]</scope>
    <source>
        <strain evidence="4 5">CB5</strain>
    </source>
</reference>
<evidence type="ECO:0000313" key="5">
    <source>
        <dbReference type="Proteomes" id="UP001604043"/>
    </source>
</evidence>
<evidence type="ECO:0000256" key="1">
    <source>
        <dbReference type="ARBA" id="ARBA00005125"/>
    </source>
</evidence>